<sequence length="302" mass="34103">MLPLRRRNGSRNLFTFFLIYVQSFWLMSFMIERESPSTMTLLRPQHGYPSFPHPTIFPFLSINTPTSFPKNFILFIPKHNKTLFLSIMAAEPPPQQQSPVENNEEPQQQQQVQLKYLEFVQFATIQALMHAAIVYSYAKERAGPLKSGVETVEEAVKTVVAPVYDKFHLVPVELLKYVDRKVEESVAEIDRHVPTNVKKVSTQARSVVSEVRRAGVVDVASGLAKSVYDKYEPKAEQAAVSAWKKLNQLPLFPQVANAVLPKAAYCTEKYNEAVVLTAEKGYKVSAYLPLVPTEKIAKVFAA</sequence>
<feature type="transmembrane region" description="Helical" evidence="2">
    <location>
        <begin position="12"/>
        <end position="31"/>
    </location>
</feature>
<evidence type="ECO:0000313" key="4">
    <source>
        <dbReference type="Proteomes" id="UP001372338"/>
    </source>
</evidence>
<evidence type="ECO:0008006" key="5">
    <source>
        <dbReference type="Google" id="ProtNLM"/>
    </source>
</evidence>
<dbReference type="InterPro" id="IPR008802">
    <property type="entry name" value="REF"/>
</dbReference>
<reference evidence="3 4" key="1">
    <citation type="submission" date="2024-01" db="EMBL/GenBank/DDBJ databases">
        <title>The genomes of 5 underutilized Papilionoideae crops provide insights into root nodulation and disease resistanc.</title>
        <authorList>
            <person name="Yuan L."/>
        </authorList>
    </citation>
    <scope>NUCLEOTIDE SEQUENCE [LARGE SCALE GENOMIC DNA]</scope>
    <source>
        <strain evidence="3">ZHUSHIDOU_FW_LH</strain>
        <tissue evidence="3">Leaf</tissue>
    </source>
</reference>
<dbReference type="PANTHER" id="PTHR33732:SF9">
    <property type="entry name" value="REF_SRPP-LIKE PROTEIN OS05G0151300_LOC_OS05G05940"/>
    <property type="match status" value="1"/>
</dbReference>
<keyword evidence="4" id="KW-1185">Reference proteome</keyword>
<dbReference type="Proteomes" id="UP001372338">
    <property type="component" value="Unassembled WGS sequence"/>
</dbReference>
<evidence type="ECO:0000256" key="1">
    <source>
        <dbReference type="ARBA" id="ARBA00009737"/>
    </source>
</evidence>
<organism evidence="3 4">
    <name type="scientific">Crotalaria pallida</name>
    <name type="common">Smooth rattlebox</name>
    <name type="synonym">Crotalaria striata</name>
    <dbReference type="NCBI Taxonomy" id="3830"/>
    <lineage>
        <taxon>Eukaryota</taxon>
        <taxon>Viridiplantae</taxon>
        <taxon>Streptophyta</taxon>
        <taxon>Embryophyta</taxon>
        <taxon>Tracheophyta</taxon>
        <taxon>Spermatophyta</taxon>
        <taxon>Magnoliopsida</taxon>
        <taxon>eudicotyledons</taxon>
        <taxon>Gunneridae</taxon>
        <taxon>Pentapetalae</taxon>
        <taxon>rosids</taxon>
        <taxon>fabids</taxon>
        <taxon>Fabales</taxon>
        <taxon>Fabaceae</taxon>
        <taxon>Papilionoideae</taxon>
        <taxon>50 kb inversion clade</taxon>
        <taxon>genistoids sensu lato</taxon>
        <taxon>core genistoids</taxon>
        <taxon>Crotalarieae</taxon>
        <taxon>Crotalaria</taxon>
    </lineage>
</organism>
<accession>A0AAN9EB50</accession>
<keyword evidence="2" id="KW-0472">Membrane</keyword>
<comment type="caution">
    <text evidence="3">The sequence shown here is derived from an EMBL/GenBank/DDBJ whole genome shotgun (WGS) entry which is preliminary data.</text>
</comment>
<comment type="similarity">
    <text evidence="1">Belongs to the REF/SRPP family.</text>
</comment>
<evidence type="ECO:0000313" key="3">
    <source>
        <dbReference type="EMBL" id="KAK7246517.1"/>
    </source>
</evidence>
<dbReference type="PANTHER" id="PTHR33732">
    <property type="entry name" value="REF/SRPP-LIKE PROTEIN OS05G0151300/LOC_OS05G05940"/>
    <property type="match status" value="1"/>
</dbReference>
<dbReference type="EMBL" id="JAYWIO010000008">
    <property type="protein sequence ID" value="KAK7246517.1"/>
    <property type="molecule type" value="Genomic_DNA"/>
</dbReference>
<keyword evidence="2" id="KW-0812">Transmembrane</keyword>
<proteinExistence type="inferred from homology"/>
<dbReference type="Pfam" id="PF05755">
    <property type="entry name" value="REF"/>
    <property type="match status" value="1"/>
</dbReference>
<keyword evidence="2" id="KW-1133">Transmembrane helix</keyword>
<protein>
    <recommendedName>
        <fullName evidence="5">Rubber elongation factor</fullName>
    </recommendedName>
</protein>
<name>A0AAN9EB50_CROPI</name>
<evidence type="ECO:0000256" key="2">
    <source>
        <dbReference type="SAM" id="Phobius"/>
    </source>
</evidence>
<dbReference type="AlphaFoldDB" id="A0AAN9EB50"/>
<gene>
    <name evidence="3" type="ORF">RIF29_41386</name>
</gene>